<feature type="compositionally biased region" description="Polar residues" evidence="2">
    <location>
        <begin position="650"/>
        <end position="661"/>
    </location>
</feature>
<protein>
    <submittedName>
        <fullName evidence="3">Uncharacterized protein</fullName>
    </submittedName>
</protein>
<feature type="compositionally biased region" description="Low complexity" evidence="2">
    <location>
        <begin position="93"/>
        <end position="115"/>
    </location>
</feature>
<evidence type="ECO:0000313" key="4">
    <source>
        <dbReference type="Proteomes" id="UP000001072"/>
    </source>
</evidence>
<dbReference type="EMBL" id="GL883091">
    <property type="protein sequence ID" value="EGG12231.1"/>
    <property type="molecule type" value="Genomic_DNA"/>
</dbReference>
<accession>F4R5N7</accession>
<dbReference type="InParanoid" id="F4R5N7"/>
<feature type="compositionally biased region" description="Polar residues" evidence="2">
    <location>
        <begin position="28"/>
        <end position="37"/>
    </location>
</feature>
<feature type="compositionally biased region" description="Polar residues" evidence="2">
    <location>
        <begin position="187"/>
        <end position="197"/>
    </location>
</feature>
<name>F4R5N7_MELLP</name>
<feature type="compositionally biased region" description="Polar residues" evidence="2">
    <location>
        <begin position="52"/>
        <end position="62"/>
    </location>
</feature>
<gene>
    <name evidence="3" type="ORF">MELLADRAFT_89305</name>
</gene>
<dbReference type="RefSeq" id="XP_007404606.1">
    <property type="nucleotide sequence ID" value="XM_007404544.1"/>
</dbReference>
<keyword evidence="1" id="KW-0175">Coiled coil</keyword>
<evidence type="ECO:0000256" key="2">
    <source>
        <dbReference type="SAM" id="MobiDB-lite"/>
    </source>
</evidence>
<evidence type="ECO:0000313" key="3">
    <source>
        <dbReference type="EMBL" id="EGG12231.1"/>
    </source>
</evidence>
<feature type="coiled-coil region" evidence="1">
    <location>
        <begin position="441"/>
        <end position="500"/>
    </location>
</feature>
<feature type="region of interest" description="Disordered" evidence="2">
    <location>
        <begin position="255"/>
        <end position="297"/>
    </location>
</feature>
<dbReference type="GeneID" id="18935143"/>
<proteinExistence type="predicted"/>
<feature type="compositionally biased region" description="Low complexity" evidence="2">
    <location>
        <begin position="662"/>
        <end position="674"/>
    </location>
</feature>
<evidence type="ECO:0000256" key="1">
    <source>
        <dbReference type="SAM" id="Coils"/>
    </source>
</evidence>
<keyword evidence="4" id="KW-1185">Reference proteome</keyword>
<dbReference type="AlphaFoldDB" id="F4R5N7"/>
<dbReference type="OrthoDB" id="2507703at2759"/>
<dbReference type="Proteomes" id="UP000001072">
    <property type="component" value="Unassembled WGS sequence"/>
</dbReference>
<dbReference type="KEGG" id="mlr:MELLADRAFT_89305"/>
<feature type="compositionally biased region" description="Low complexity" evidence="2">
    <location>
        <begin position="207"/>
        <end position="219"/>
    </location>
</feature>
<sequence length="833" mass="90399">MVIGSPKRNPNSPGSPFHRQKPDGSRPRLSSVQNTPSPHRPRRSETAFVDIENQQFYPSSLPHSPASPGVQSTPPDRRSFQGDHHRHRYMIHSGQQSRPRPSPKSQSGQSPGQRSDTAARVKPPSGPPRKPTPQRHLTSDRSPHHRPTPQHLGAPANAHYSPHYGSAAHQASPSKRKPPPPAPAVDLQQSTNRQTRALTPESPSPAPNSNKNSPFNNSPGASVRSFIQHESRTPSPSASPRSGLVRKIGSVLSAPFRSSQSRRGSDASEINCQDRAVKKGSSGPSADLAKPTSQDFQDRAASQHLDNIVLFFIREIAAILDNNGSHNRTNIQEHLPRMPTPGESPGLHRTQQAGDRCLTPSQLITRGIDLEESVVVPNEHERVLRVVNGCATTSTQATTNAQRPDVRDVIKDDRPVSNLQPTPSFSTSTSVAAAPFRCNQCDELEHKLQVEQNRIRALEQLVEDQMTRLDQFKNWSTAKINTLEHALKAHDGLLQDLERQQYDSKASPDLKSTYLIALQKDFVDLHSRVVSLETFGNTNKSTETSTRVPSSVSIRGLTDATSTRGWNSSVSPSTLGTSLGRQTLELPPQPISPVPLRSHPTSPLLRSFDEPEELEDHQPPTLPHASCPATVSTSPIPPDLERLQDMNPASEVTTPKRSTWQASSPAKLASKLAPLSPPTPKGLRNTPGTPSSRSPRPRYTAALSTKIAATPLSLGSNIGSPGIKRASAGPSTSYGNSEISKLERGITTGRTTPMSSQPAFTAPNTPSHYRAPSTPLNHARAWQPLDLTKNAITGGHTKRFSVISNPSSTSSPFVAGSNKKPVGDLIRMFDKQT</sequence>
<dbReference type="HOGENOM" id="CLU_021865_0_0_1"/>
<feature type="region of interest" description="Disordered" evidence="2">
    <location>
        <begin position="749"/>
        <end position="771"/>
    </location>
</feature>
<reference evidence="4" key="1">
    <citation type="journal article" date="2011" name="Proc. Natl. Acad. Sci. U.S.A.">
        <title>Obligate biotrophy features unraveled by the genomic analysis of rust fungi.</title>
        <authorList>
            <person name="Duplessis S."/>
            <person name="Cuomo C.A."/>
            <person name="Lin Y.-C."/>
            <person name="Aerts A."/>
            <person name="Tisserant E."/>
            <person name="Veneault-Fourrey C."/>
            <person name="Joly D.L."/>
            <person name="Hacquard S."/>
            <person name="Amselem J."/>
            <person name="Cantarel B.L."/>
            <person name="Chiu R."/>
            <person name="Coutinho P.M."/>
            <person name="Feau N."/>
            <person name="Field M."/>
            <person name="Frey P."/>
            <person name="Gelhaye E."/>
            <person name="Goldberg J."/>
            <person name="Grabherr M.G."/>
            <person name="Kodira C.D."/>
            <person name="Kohler A."/>
            <person name="Kuees U."/>
            <person name="Lindquist E.A."/>
            <person name="Lucas S.M."/>
            <person name="Mago R."/>
            <person name="Mauceli E."/>
            <person name="Morin E."/>
            <person name="Murat C."/>
            <person name="Pangilinan J.L."/>
            <person name="Park R."/>
            <person name="Pearson M."/>
            <person name="Quesneville H."/>
            <person name="Rouhier N."/>
            <person name="Sakthikumar S."/>
            <person name="Salamov A.A."/>
            <person name="Schmutz J."/>
            <person name="Selles B."/>
            <person name="Shapiro H."/>
            <person name="Tanguay P."/>
            <person name="Tuskan G.A."/>
            <person name="Henrissat B."/>
            <person name="Van de Peer Y."/>
            <person name="Rouze P."/>
            <person name="Ellis J.G."/>
            <person name="Dodds P.N."/>
            <person name="Schein J.E."/>
            <person name="Zhong S."/>
            <person name="Hamelin R.C."/>
            <person name="Grigoriev I.V."/>
            <person name="Szabo L.J."/>
            <person name="Martin F."/>
        </authorList>
    </citation>
    <scope>NUCLEOTIDE SEQUENCE [LARGE SCALE GENOMIC DNA]</scope>
    <source>
        <strain evidence="4">98AG31 / pathotype 3-4-7</strain>
    </source>
</reference>
<feature type="compositionally biased region" description="Polar residues" evidence="2">
    <location>
        <begin position="749"/>
        <end position="767"/>
    </location>
</feature>
<feature type="compositionally biased region" description="Polar residues" evidence="2">
    <location>
        <begin position="538"/>
        <end position="581"/>
    </location>
</feature>
<dbReference type="VEuPathDB" id="FungiDB:MELLADRAFT_89305"/>
<feature type="region of interest" description="Disordered" evidence="2">
    <location>
        <begin position="1"/>
        <end position="222"/>
    </location>
</feature>
<feature type="region of interest" description="Disordered" evidence="2">
    <location>
        <begin position="538"/>
        <end position="700"/>
    </location>
</feature>
<organism evidence="4">
    <name type="scientific">Melampsora larici-populina (strain 98AG31 / pathotype 3-4-7)</name>
    <name type="common">Poplar leaf rust fungus</name>
    <dbReference type="NCBI Taxonomy" id="747676"/>
    <lineage>
        <taxon>Eukaryota</taxon>
        <taxon>Fungi</taxon>
        <taxon>Dikarya</taxon>
        <taxon>Basidiomycota</taxon>
        <taxon>Pucciniomycotina</taxon>
        <taxon>Pucciniomycetes</taxon>
        <taxon>Pucciniales</taxon>
        <taxon>Melampsoraceae</taxon>
        <taxon>Melampsora</taxon>
    </lineage>
</organism>